<evidence type="ECO:0000313" key="2">
    <source>
        <dbReference type="Proteomes" id="UP001497644"/>
    </source>
</evidence>
<evidence type="ECO:0000313" key="1">
    <source>
        <dbReference type="EMBL" id="CAL1681368.1"/>
    </source>
</evidence>
<proteinExistence type="predicted"/>
<sequence>MGHTVKDTLGILLFGRRNWGLKLARKEGQDHSSQDLDGLNSALSIPSAFRPLLPVAANLLREISTAILAHLMAMNLNGPQIPANEVRTTIFAHVGP</sequence>
<reference evidence="1" key="1">
    <citation type="submission" date="2024-04" db="EMBL/GenBank/DDBJ databases">
        <authorList>
            <consortium name="Molecular Ecology Group"/>
        </authorList>
    </citation>
    <scope>NUCLEOTIDE SEQUENCE</scope>
</reference>
<protein>
    <submittedName>
        <fullName evidence="1">Uncharacterized protein</fullName>
    </submittedName>
</protein>
<dbReference type="Proteomes" id="UP001497644">
    <property type="component" value="Chromosome 3"/>
</dbReference>
<dbReference type="AlphaFoldDB" id="A0AAV2NPM5"/>
<dbReference type="EMBL" id="OZ034826">
    <property type="protein sequence ID" value="CAL1681368.1"/>
    <property type="molecule type" value="Genomic_DNA"/>
</dbReference>
<accession>A0AAV2NPM5</accession>
<name>A0AAV2NPM5_9HYME</name>
<gene>
    <name evidence="1" type="ORF">LPLAT_LOCUS7412</name>
</gene>
<organism evidence="1 2">
    <name type="scientific">Lasius platythorax</name>
    <dbReference type="NCBI Taxonomy" id="488582"/>
    <lineage>
        <taxon>Eukaryota</taxon>
        <taxon>Metazoa</taxon>
        <taxon>Ecdysozoa</taxon>
        <taxon>Arthropoda</taxon>
        <taxon>Hexapoda</taxon>
        <taxon>Insecta</taxon>
        <taxon>Pterygota</taxon>
        <taxon>Neoptera</taxon>
        <taxon>Endopterygota</taxon>
        <taxon>Hymenoptera</taxon>
        <taxon>Apocrita</taxon>
        <taxon>Aculeata</taxon>
        <taxon>Formicoidea</taxon>
        <taxon>Formicidae</taxon>
        <taxon>Formicinae</taxon>
        <taxon>Lasius</taxon>
        <taxon>Lasius</taxon>
    </lineage>
</organism>
<keyword evidence="2" id="KW-1185">Reference proteome</keyword>